<reference evidence="2 3" key="2">
    <citation type="submission" date="2007-09" db="EMBL/GenBank/DDBJ databases">
        <authorList>
            <person name="Fulton L."/>
            <person name="Clifton S."/>
            <person name="Fulton B."/>
            <person name="Xu J."/>
            <person name="Minx P."/>
            <person name="Pepin K.H."/>
            <person name="Johnson M."/>
            <person name="Thiruvilangam P."/>
            <person name="Bhonagiri V."/>
            <person name="Nash W.E."/>
            <person name="Mardis E.R."/>
            <person name="Wilson R.K."/>
        </authorList>
    </citation>
    <scope>NUCLEOTIDE SEQUENCE [LARGE SCALE GENOMIC DNA]</scope>
    <source>
        <strain evidence="2 3">DSM 3991</strain>
    </source>
</reference>
<reference evidence="2 3" key="1">
    <citation type="submission" date="2007-09" db="EMBL/GenBank/DDBJ databases">
        <title>Draft genome sequence of Eubacterium dolichum (DSM 3991).</title>
        <authorList>
            <person name="Sudarsanam P."/>
            <person name="Ley R."/>
            <person name="Guruge J."/>
            <person name="Turnbaugh P.J."/>
            <person name="Mahowald M."/>
            <person name="Liep D."/>
            <person name="Gordon J."/>
        </authorList>
    </citation>
    <scope>NUCLEOTIDE SEQUENCE [LARGE SCALE GENOMIC DNA]</scope>
    <source>
        <strain evidence="2 3">DSM 3991</strain>
    </source>
</reference>
<dbReference type="InterPro" id="IPR045620">
    <property type="entry name" value="DUF6442"/>
</dbReference>
<dbReference type="STRING" id="428127.EUBDOL_02246"/>
<dbReference type="Pfam" id="PF20040">
    <property type="entry name" value="DUF6442"/>
    <property type="match status" value="1"/>
</dbReference>
<protein>
    <submittedName>
        <fullName evidence="2">Uncharacterized protein</fullName>
    </submittedName>
</protein>
<organism evidence="2 3">
    <name type="scientific">Amedibacillus dolichus DSM 3991</name>
    <dbReference type="NCBI Taxonomy" id="428127"/>
    <lineage>
        <taxon>Bacteria</taxon>
        <taxon>Bacillati</taxon>
        <taxon>Bacillota</taxon>
        <taxon>Erysipelotrichia</taxon>
        <taxon>Erysipelotrichales</taxon>
        <taxon>Erysipelotrichaceae</taxon>
        <taxon>Amedibacillus</taxon>
    </lineage>
</organism>
<evidence type="ECO:0000256" key="1">
    <source>
        <dbReference type="SAM" id="Phobius"/>
    </source>
</evidence>
<dbReference type="EMBL" id="ABAW02000025">
    <property type="protein sequence ID" value="EDP10232.1"/>
    <property type="molecule type" value="Genomic_DNA"/>
</dbReference>
<keyword evidence="1" id="KW-1133">Transmembrane helix</keyword>
<gene>
    <name evidence="2" type="ORF">EUBDOL_02246</name>
</gene>
<keyword evidence="1" id="KW-0812">Transmembrane</keyword>
<dbReference type="HOGENOM" id="CLU_2023261_0_0_9"/>
<comment type="caution">
    <text evidence="2">The sequence shown here is derived from an EMBL/GenBank/DDBJ whole genome shotgun (WGS) entry which is preliminary data.</text>
</comment>
<feature type="transmembrane region" description="Helical" evidence="1">
    <location>
        <begin position="37"/>
        <end position="54"/>
    </location>
</feature>
<feature type="transmembrane region" description="Helical" evidence="1">
    <location>
        <begin position="99"/>
        <end position="119"/>
    </location>
</feature>
<evidence type="ECO:0000313" key="3">
    <source>
        <dbReference type="Proteomes" id="UP000004090"/>
    </source>
</evidence>
<keyword evidence="1" id="KW-0472">Membrane</keyword>
<dbReference type="AlphaFoldDB" id="A8RFH7"/>
<name>A8RFH7_9FIRM</name>
<dbReference type="Proteomes" id="UP000004090">
    <property type="component" value="Unassembled WGS sequence"/>
</dbReference>
<sequence>MKKGGETMNRKEILEKAQTQYDDEFVEGLRSKALRNALIVAALVVLVLYGYFSYPGDTAMVEVLGEKVKVSHILIQPLLIGFSAYLISKGKYFQRMSYLFVGITLLALSVLKVLFFVIMQLV</sequence>
<proteinExistence type="predicted"/>
<feature type="transmembrane region" description="Helical" evidence="1">
    <location>
        <begin position="70"/>
        <end position="87"/>
    </location>
</feature>
<evidence type="ECO:0000313" key="2">
    <source>
        <dbReference type="EMBL" id="EDP10232.1"/>
    </source>
</evidence>
<accession>A8RFH7</accession>